<dbReference type="InterPro" id="IPR003785">
    <property type="entry name" value="Creatininase/forma_Hydrolase"/>
</dbReference>
<organism evidence="6 7">
    <name type="scientific">Holdemanella biformis</name>
    <dbReference type="NCBI Taxonomy" id="1735"/>
    <lineage>
        <taxon>Bacteria</taxon>
        <taxon>Bacillati</taxon>
        <taxon>Bacillota</taxon>
        <taxon>Erysipelotrichia</taxon>
        <taxon>Erysipelotrichales</taxon>
        <taxon>Erysipelotrichaceae</taxon>
        <taxon>Holdemanella</taxon>
    </lineage>
</organism>
<reference evidence="6 7" key="1">
    <citation type="submission" date="2018-08" db="EMBL/GenBank/DDBJ databases">
        <title>A genome reference for cultivated species of the human gut microbiota.</title>
        <authorList>
            <person name="Zou Y."/>
            <person name="Xue W."/>
            <person name="Luo G."/>
        </authorList>
    </citation>
    <scope>NUCLEOTIDE SEQUENCE [LARGE SCALE GENOMIC DNA]</scope>
    <source>
        <strain evidence="6 7">AF15-20</strain>
    </source>
</reference>
<protein>
    <submittedName>
        <fullName evidence="6">Creatininase family protein</fullName>
    </submittedName>
</protein>
<evidence type="ECO:0000256" key="2">
    <source>
        <dbReference type="ARBA" id="ARBA00022723"/>
    </source>
</evidence>
<keyword evidence="2" id="KW-0479">Metal-binding</keyword>
<evidence type="ECO:0000256" key="3">
    <source>
        <dbReference type="ARBA" id="ARBA00022801"/>
    </source>
</evidence>
<dbReference type="GO" id="GO:0046872">
    <property type="term" value="F:metal ion binding"/>
    <property type="evidence" value="ECO:0007669"/>
    <property type="project" value="UniProtKB-KW"/>
</dbReference>
<proteinExistence type="inferred from homology"/>
<keyword evidence="4" id="KW-0862">Zinc</keyword>
<comment type="cofactor">
    <cofactor evidence="1">
        <name>Zn(2+)</name>
        <dbReference type="ChEBI" id="CHEBI:29105"/>
    </cofactor>
</comment>
<dbReference type="Pfam" id="PF02633">
    <property type="entry name" value="Creatininase"/>
    <property type="match status" value="1"/>
</dbReference>
<name>A0A395W991_9FIRM</name>
<dbReference type="RefSeq" id="WP_118324521.1">
    <property type="nucleotide sequence ID" value="NZ_CAUHPN010000217.1"/>
</dbReference>
<dbReference type="Gene3D" id="3.40.50.10310">
    <property type="entry name" value="Creatininase"/>
    <property type="match status" value="1"/>
</dbReference>
<sequence>MICKYQELTRLEMEQVDRENTIVLIPLGALEQHGNQAPLGTDTLIAGAMCDYIEKELKDEDINLVLFPVIPVGLSTEHKDFCGSITFKPMTYYHMLYDICESLAHHGFKKLAFLVCHGGNTPIANLISREVRSDFKVYPFVLNSGAFDHPDVKATISKGNTFDFHGGEMETSMVMAIDESLVKLETSEKGIPKNTAMKAHLSWLASDWVTEEGKPIGIGGNPSGATKEKGEIILTISAKEIVKDLILIRDFKE</sequence>
<dbReference type="Proteomes" id="UP000265489">
    <property type="component" value="Unassembled WGS sequence"/>
</dbReference>
<dbReference type="PANTHER" id="PTHR35005">
    <property type="entry name" value="3-DEHYDRO-SCYLLO-INOSOSE HYDROLASE"/>
    <property type="match status" value="1"/>
</dbReference>
<comment type="caution">
    <text evidence="6">The sequence shown here is derived from an EMBL/GenBank/DDBJ whole genome shotgun (WGS) entry which is preliminary data.</text>
</comment>
<keyword evidence="3" id="KW-0378">Hydrolase</keyword>
<evidence type="ECO:0000313" key="6">
    <source>
        <dbReference type="EMBL" id="RGU93731.1"/>
    </source>
</evidence>
<dbReference type="PANTHER" id="PTHR35005:SF1">
    <property type="entry name" value="2-AMINO-5-FORMYLAMINO-6-RIBOSYLAMINOPYRIMIDIN-4(3H)-ONE 5'-MONOPHOSPHATE DEFORMYLASE"/>
    <property type="match status" value="1"/>
</dbReference>
<dbReference type="GO" id="GO:0009231">
    <property type="term" value="P:riboflavin biosynthetic process"/>
    <property type="evidence" value="ECO:0007669"/>
    <property type="project" value="TreeGrafter"/>
</dbReference>
<dbReference type="InterPro" id="IPR024087">
    <property type="entry name" value="Creatininase-like_sf"/>
</dbReference>
<evidence type="ECO:0000256" key="4">
    <source>
        <dbReference type="ARBA" id="ARBA00022833"/>
    </source>
</evidence>
<gene>
    <name evidence="6" type="ORF">DWW32_01580</name>
</gene>
<accession>A0A395W991</accession>
<dbReference type="AlphaFoldDB" id="A0A395W991"/>
<evidence type="ECO:0000313" key="7">
    <source>
        <dbReference type="Proteomes" id="UP000265489"/>
    </source>
</evidence>
<evidence type="ECO:0000256" key="1">
    <source>
        <dbReference type="ARBA" id="ARBA00001947"/>
    </source>
</evidence>
<dbReference type="GeneID" id="66578529"/>
<dbReference type="GO" id="GO:0016811">
    <property type="term" value="F:hydrolase activity, acting on carbon-nitrogen (but not peptide) bonds, in linear amides"/>
    <property type="evidence" value="ECO:0007669"/>
    <property type="project" value="TreeGrafter"/>
</dbReference>
<comment type="similarity">
    <text evidence="5">Belongs to the creatininase superfamily.</text>
</comment>
<evidence type="ECO:0000256" key="5">
    <source>
        <dbReference type="ARBA" id="ARBA00024029"/>
    </source>
</evidence>
<dbReference type="SUPFAM" id="SSF102215">
    <property type="entry name" value="Creatininase"/>
    <property type="match status" value="1"/>
</dbReference>
<dbReference type="EMBL" id="QRYQ01000002">
    <property type="protein sequence ID" value="RGU93731.1"/>
    <property type="molecule type" value="Genomic_DNA"/>
</dbReference>